<evidence type="ECO:0000256" key="9">
    <source>
        <dbReference type="ARBA" id="ARBA00023054"/>
    </source>
</evidence>
<evidence type="ECO:0000256" key="2">
    <source>
        <dbReference type="ARBA" id="ARBA00004125"/>
    </source>
</evidence>
<organism evidence="17 18">
    <name type="scientific">Pogonophryne albipinna</name>
    <dbReference type="NCBI Taxonomy" id="1090488"/>
    <lineage>
        <taxon>Eukaryota</taxon>
        <taxon>Metazoa</taxon>
        <taxon>Chordata</taxon>
        <taxon>Craniata</taxon>
        <taxon>Vertebrata</taxon>
        <taxon>Euteleostomi</taxon>
        <taxon>Actinopterygii</taxon>
        <taxon>Neopterygii</taxon>
        <taxon>Teleostei</taxon>
        <taxon>Neoteleostei</taxon>
        <taxon>Acanthomorphata</taxon>
        <taxon>Eupercaria</taxon>
        <taxon>Perciformes</taxon>
        <taxon>Notothenioidei</taxon>
        <taxon>Pogonophryne</taxon>
    </lineage>
</organism>
<gene>
    <name evidence="17" type="ORF">JOQ06_025611</name>
</gene>
<proteinExistence type="inferred from homology"/>
<evidence type="ECO:0000313" key="17">
    <source>
        <dbReference type="EMBL" id="KAJ4931314.1"/>
    </source>
</evidence>
<dbReference type="InterPro" id="IPR007531">
    <property type="entry name" value="Dysbindin"/>
</dbReference>
<dbReference type="GO" id="GO:0060155">
    <property type="term" value="P:platelet dense granule organization"/>
    <property type="evidence" value="ECO:0007669"/>
    <property type="project" value="TreeGrafter"/>
</dbReference>
<evidence type="ECO:0000256" key="1">
    <source>
        <dbReference type="ARBA" id="ARBA00004123"/>
    </source>
</evidence>
<evidence type="ECO:0000256" key="10">
    <source>
        <dbReference type="ARBA" id="ARBA00023136"/>
    </source>
</evidence>
<evidence type="ECO:0000256" key="16">
    <source>
        <dbReference type="SAM" id="Coils"/>
    </source>
</evidence>
<name>A0AAD6AUL1_9TELE</name>
<keyword evidence="5" id="KW-0963">Cytoplasm</keyword>
<dbReference type="GO" id="GO:0031175">
    <property type="term" value="P:neuron projection development"/>
    <property type="evidence" value="ECO:0007669"/>
    <property type="project" value="TreeGrafter"/>
</dbReference>
<comment type="subcellular location">
    <subcellularLocation>
        <location evidence="15">Cytoplasmic vesicle</location>
        <location evidence="15">Secretory vesicle</location>
        <location evidence="15">Synaptic vesicle membrane</location>
        <topology evidence="15">Peripheral membrane protein</topology>
        <orientation evidence="15">Cytoplasmic side</orientation>
    </subcellularLocation>
    <subcellularLocation>
        <location evidence="3">Endoplasmic reticulum</location>
    </subcellularLocation>
    <subcellularLocation>
        <location evidence="2">Endosome membrane</location>
        <topology evidence="2">Peripheral membrane protein</topology>
        <orientation evidence="2">Cytoplasmic side</orientation>
    </subcellularLocation>
    <subcellularLocation>
        <location evidence="14">Melanosome membrane</location>
        <topology evidence="14">Peripheral membrane protein</topology>
        <orientation evidence="14">Cytoplasmic side</orientation>
    </subcellularLocation>
    <subcellularLocation>
        <location evidence="1">Nucleus</location>
    </subcellularLocation>
    <subcellularLocation>
        <location evidence="13">Postsynaptic density</location>
    </subcellularLocation>
</comment>
<keyword evidence="12" id="KW-0968">Cytoplasmic vesicle</keyword>
<keyword evidence="7" id="KW-0256">Endoplasmic reticulum</keyword>
<keyword evidence="18" id="KW-1185">Reference proteome</keyword>
<evidence type="ECO:0000256" key="4">
    <source>
        <dbReference type="ARBA" id="ARBA00008686"/>
    </source>
</evidence>
<dbReference type="PANTHER" id="PTHR16294">
    <property type="entry name" value="DYSTROBREVIN BINDING PROTEIN 1 DYSBINDIN"/>
    <property type="match status" value="1"/>
</dbReference>
<dbReference type="Proteomes" id="UP001219934">
    <property type="component" value="Unassembled WGS sequence"/>
</dbReference>
<feature type="coiled-coil region" evidence="16">
    <location>
        <begin position="25"/>
        <end position="74"/>
    </location>
</feature>
<evidence type="ECO:0000256" key="6">
    <source>
        <dbReference type="ARBA" id="ARBA00022753"/>
    </source>
</evidence>
<keyword evidence="11" id="KW-0539">Nucleus</keyword>
<dbReference type="GO" id="GO:0010008">
    <property type="term" value="C:endosome membrane"/>
    <property type="evidence" value="ECO:0007669"/>
    <property type="project" value="UniProtKB-SubCell"/>
</dbReference>
<dbReference type="GO" id="GO:0033162">
    <property type="term" value="C:melanosome membrane"/>
    <property type="evidence" value="ECO:0007669"/>
    <property type="project" value="UniProtKB-SubCell"/>
</dbReference>
<sequence length="121" mass="14444">MESMLMYLETLCCQCEQQTVQQQHINQLEAYKKKKRKEVEALEVELNSEHAQKVAELEQTMKQKLRERQKVYEEAFNQDVQQYLSTGYLQHRAFKKEDSGFDEWAVVGVWLMRQSIGLRIL</sequence>
<feature type="non-terminal residue" evidence="17">
    <location>
        <position position="1"/>
    </location>
</feature>
<evidence type="ECO:0000256" key="13">
    <source>
        <dbReference type="ARBA" id="ARBA00034105"/>
    </source>
</evidence>
<evidence type="ECO:0000256" key="14">
    <source>
        <dbReference type="ARBA" id="ARBA00037798"/>
    </source>
</evidence>
<comment type="similarity">
    <text evidence="4">Belongs to the dysbindin family.</text>
</comment>
<dbReference type="GO" id="GO:1904115">
    <property type="term" value="C:axon cytoplasm"/>
    <property type="evidence" value="ECO:0007669"/>
    <property type="project" value="GOC"/>
</dbReference>
<evidence type="ECO:0000256" key="3">
    <source>
        <dbReference type="ARBA" id="ARBA00004240"/>
    </source>
</evidence>
<evidence type="ECO:0000256" key="8">
    <source>
        <dbReference type="ARBA" id="ARBA00023018"/>
    </source>
</evidence>
<evidence type="ECO:0000256" key="15">
    <source>
        <dbReference type="ARBA" id="ARBA00037838"/>
    </source>
</evidence>
<keyword evidence="8" id="KW-0770">Synapse</keyword>
<dbReference type="PANTHER" id="PTHR16294:SF5">
    <property type="entry name" value="DYSBINDIN"/>
    <property type="match status" value="1"/>
</dbReference>
<evidence type="ECO:0000313" key="18">
    <source>
        <dbReference type="Proteomes" id="UP001219934"/>
    </source>
</evidence>
<evidence type="ECO:0000256" key="11">
    <source>
        <dbReference type="ARBA" id="ARBA00023242"/>
    </source>
</evidence>
<dbReference type="GO" id="GO:0014069">
    <property type="term" value="C:postsynaptic density"/>
    <property type="evidence" value="ECO:0007669"/>
    <property type="project" value="UniProtKB-SubCell"/>
</dbReference>
<dbReference type="GO" id="GO:0030672">
    <property type="term" value="C:synaptic vesicle membrane"/>
    <property type="evidence" value="ECO:0007669"/>
    <property type="project" value="UniProtKB-SubCell"/>
</dbReference>
<keyword evidence="6" id="KW-0967">Endosome</keyword>
<dbReference type="EMBL" id="JAPTMU010000015">
    <property type="protein sequence ID" value="KAJ4931314.1"/>
    <property type="molecule type" value="Genomic_DNA"/>
</dbReference>
<comment type="caution">
    <text evidence="17">The sequence shown here is derived from an EMBL/GenBank/DDBJ whole genome shotgun (WGS) entry which is preliminary data.</text>
</comment>
<evidence type="ECO:0000256" key="5">
    <source>
        <dbReference type="ARBA" id="ARBA00022490"/>
    </source>
</evidence>
<reference evidence="17" key="1">
    <citation type="submission" date="2022-11" db="EMBL/GenBank/DDBJ databases">
        <title>Chromosome-level genome of Pogonophryne albipinna.</title>
        <authorList>
            <person name="Jo E."/>
        </authorList>
    </citation>
    <scope>NUCLEOTIDE SEQUENCE</scope>
    <source>
        <strain evidence="17">SGF0006</strain>
        <tissue evidence="17">Muscle</tissue>
    </source>
</reference>
<dbReference type="GO" id="GO:0005886">
    <property type="term" value="C:plasma membrane"/>
    <property type="evidence" value="ECO:0007669"/>
    <property type="project" value="TreeGrafter"/>
</dbReference>
<dbReference type="GO" id="GO:0048490">
    <property type="term" value="P:anterograde synaptic vesicle transport"/>
    <property type="evidence" value="ECO:0007669"/>
    <property type="project" value="TreeGrafter"/>
</dbReference>
<dbReference type="GO" id="GO:0005634">
    <property type="term" value="C:nucleus"/>
    <property type="evidence" value="ECO:0007669"/>
    <property type="project" value="UniProtKB-SubCell"/>
</dbReference>
<dbReference type="GO" id="GO:2000300">
    <property type="term" value="P:regulation of synaptic vesicle exocytosis"/>
    <property type="evidence" value="ECO:0007669"/>
    <property type="project" value="TreeGrafter"/>
</dbReference>
<dbReference type="GO" id="GO:0031083">
    <property type="term" value="C:BLOC-1 complex"/>
    <property type="evidence" value="ECO:0007669"/>
    <property type="project" value="TreeGrafter"/>
</dbReference>
<keyword evidence="9 16" id="KW-0175">Coiled coil</keyword>
<evidence type="ECO:0000256" key="7">
    <source>
        <dbReference type="ARBA" id="ARBA00022824"/>
    </source>
</evidence>
<dbReference type="AlphaFoldDB" id="A0AAD6AUL1"/>
<protein>
    <submittedName>
        <fullName evidence="17">Uncharacterized protein</fullName>
    </submittedName>
</protein>
<dbReference type="GO" id="GO:0005783">
    <property type="term" value="C:endoplasmic reticulum"/>
    <property type="evidence" value="ECO:0007669"/>
    <property type="project" value="UniProtKB-SubCell"/>
</dbReference>
<dbReference type="Pfam" id="PF04440">
    <property type="entry name" value="Dysbindin"/>
    <property type="match status" value="1"/>
</dbReference>
<keyword evidence="10" id="KW-0472">Membrane</keyword>
<accession>A0AAD6AUL1</accession>
<evidence type="ECO:0000256" key="12">
    <source>
        <dbReference type="ARBA" id="ARBA00023329"/>
    </source>
</evidence>